<comment type="caution">
    <text evidence="3">The sequence shown here is derived from an EMBL/GenBank/DDBJ whole genome shotgun (WGS) entry which is preliminary data.</text>
</comment>
<feature type="transmembrane region" description="Helical" evidence="2">
    <location>
        <begin position="171"/>
        <end position="194"/>
    </location>
</feature>
<proteinExistence type="predicted"/>
<reference evidence="3" key="1">
    <citation type="journal article" date="2020" name="Nat. Commun.">
        <title>Large-scale genome sequencing of mycorrhizal fungi provides insights into the early evolution of symbiotic traits.</title>
        <authorList>
            <person name="Miyauchi S."/>
            <person name="Kiss E."/>
            <person name="Kuo A."/>
            <person name="Drula E."/>
            <person name="Kohler A."/>
            <person name="Sanchez-Garcia M."/>
            <person name="Morin E."/>
            <person name="Andreopoulos B."/>
            <person name="Barry K.W."/>
            <person name="Bonito G."/>
            <person name="Buee M."/>
            <person name="Carver A."/>
            <person name="Chen C."/>
            <person name="Cichocki N."/>
            <person name="Clum A."/>
            <person name="Culley D."/>
            <person name="Crous P.W."/>
            <person name="Fauchery L."/>
            <person name="Girlanda M."/>
            <person name="Hayes R.D."/>
            <person name="Keri Z."/>
            <person name="LaButti K."/>
            <person name="Lipzen A."/>
            <person name="Lombard V."/>
            <person name="Magnuson J."/>
            <person name="Maillard F."/>
            <person name="Murat C."/>
            <person name="Nolan M."/>
            <person name="Ohm R.A."/>
            <person name="Pangilinan J."/>
            <person name="Pereira M.F."/>
            <person name="Perotto S."/>
            <person name="Peter M."/>
            <person name="Pfister S."/>
            <person name="Riley R."/>
            <person name="Sitrit Y."/>
            <person name="Stielow J.B."/>
            <person name="Szollosi G."/>
            <person name="Zifcakova L."/>
            <person name="Stursova M."/>
            <person name="Spatafora J.W."/>
            <person name="Tedersoo L."/>
            <person name="Vaario L.M."/>
            <person name="Yamada A."/>
            <person name="Yan M."/>
            <person name="Wang P."/>
            <person name="Xu J."/>
            <person name="Bruns T."/>
            <person name="Baldrian P."/>
            <person name="Vilgalys R."/>
            <person name="Dunand C."/>
            <person name="Henrissat B."/>
            <person name="Grigoriev I.V."/>
            <person name="Hibbett D."/>
            <person name="Nagy L.G."/>
            <person name="Martin F.M."/>
        </authorList>
    </citation>
    <scope>NUCLEOTIDE SEQUENCE</scope>
    <source>
        <strain evidence="3">UH-Tt-Lm1</strain>
    </source>
</reference>
<dbReference type="EMBL" id="WIUZ02000001">
    <property type="protein sequence ID" value="KAF9792595.1"/>
    <property type="molecule type" value="Genomic_DNA"/>
</dbReference>
<feature type="transmembrane region" description="Helical" evidence="2">
    <location>
        <begin position="206"/>
        <end position="230"/>
    </location>
</feature>
<dbReference type="Proteomes" id="UP000736335">
    <property type="component" value="Unassembled WGS sequence"/>
</dbReference>
<evidence type="ECO:0000313" key="3">
    <source>
        <dbReference type="EMBL" id="KAF9792595.1"/>
    </source>
</evidence>
<feature type="transmembrane region" description="Helical" evidence="2">
    <location>
        <begin position="12"/>
        <end position="33"/>
    </location>
</feature>
<reference evidence="3" key="2">
    <citation type="submission" date="2020-11" db="EMBL/GenBank/DDBJ databases">
        <authorList>
            <consortium name="DOE Joint Genome Institute"/>
            <person name="Kuo A."/>
            <person name="Miyauchi S."/>
            <person name="Kiss E."/>
            <person name="Drula E."/>
            <person name="Kohler A."/>
            <person name="Sanchez-Garcia M."/>
            <person name="Andreopoulos B."/>
            <person name="Barry K.W."/>
            <person name="Bonito G."/>
            <person name="Buee M."/>
            <person name="Carver A."/>
            <person name="Chen C."/>
            <person name="Cichocki N."/>
            <person name="Clum A."/>
            <person name="Culley D."/>
            <person name="Crous P.W."/>
            <person name="Fauchery L."/>
            <person name="Girlanda M."/>
            <person name="Hayes R."/>
            <person name="Keri Z."/>
            <person name="Labutti K."/>
            <person name="Lipzen A."/>
            <person name="Lombard V."/>
            <person name="Magnuson J."/>
            <person name="Maillard F."/>
            <person name="Morin E."/>
            <person name="Murat C."/>
            <person name="Nolan M."/>
            <person name="Ohm R."/>
            <person name="Pangilinan J."/>
            <person name="Pereira M."/>
            <person name="Perotto S."/>
            <person name="Peter M."/>
            <person name="Riley R."/>
            <person name="Sitrit Y."/>
            <person name="Stielow B."/>
            <person name="Szollosi G."/>
            <person name="Zifcakova L."/>
            <person name="Stursova M."/>
            <person name="Spatafora J.W."/>
            <person name="Tedersoo L."/>
            <person name="Vaario L.-M."/>
            <person name="Yamada A."/>
            <person name="Yan M."/>
            <person name="Wang P."/>
            <person name="Xu J."/>
            <person name="Bruns T."/>
            <person name="Baldrian P."/>
            <person name="Vilgalys R."/>
            <person name="Henrissat B."/>
            <person name="Grigoriev I.V."/>
            <person name="Hibbett D."/>
            <person name="Nagy L.G."/>
            <person name="Martin F.M."/>
        </authorList>
    </citation>
    <scope>NUCLEOTIDE SEQUENCE</scope>
    <source>
        <strain evidence="3">UH-Tt-Lm1</strain>
    </source>
</reference>
<name>A0A9P6HQD5_9AGAM</name>
<evidence type="ECO:0000256" key="1">
    <source>
        <dbReference type="SAM" id="MobiDB-lite"/>
    </source>
</evidence>
<dbReference type="PANTHER" id="PTHR38848:SF3">
    <property type="entry name" value="G-PROTEIN COUPLED RECEPTORS FAMILY 3 PROFILE DOMAIN-CONTAINING PROTEIN"/>
    <property type="match status" value="1"/>
</dbReference>
<organism evidence="3 4">
    <name type="scientific">Thelephora terrestris</name>
    <dbReference type="NCBI Taxonomy" id="56493"/>
    <lineage>
        <taxon>Eukaryota</taxon>
        <taxon>Fungi</taxon>
        <taxon>Dikarya</taxon>
        <taxon>Basidiomycota</taxon>
        <taxon>Agaricomycotina</taxon>
        <taxon>Agaricomycetes</taxon>
        <taxon>Thelephorales</taxon>
        <taxon>Thelephoraceae</taxon>
        <taxon>Thelephora</taxon>
    </lineage>
</organism>
<keyword evidence="4" id="KW-1185">Reference proteome</keyword>
<feature type="region of interest" description="Disordered" evidence="1">
    <location>
        <begin position="268"/>
        <end position="294"/>
    </location>
</feature>
<sequence length="364" mass="40432">MERSSAIVFPNVGTSVLSATIHLVGVTVLAHLISRRTALRGTSTLRDVSWPWICVLLIFIDSWLFIFSSGILILGSGLERNDVSCSMGILLCIIFYGSSKMLIYAFLSERVHVVWRPSPQSRRLQCKAYVACVAALSGYLGVVAALFYGRISDLVGDEHVVCYIGLKKPASITLLTYDFFVNAFLTGMFLWPVVRSSFRNTRVQRLAIRTLWSALIALTTSCVNILILTLMHGRQLGWVCLGSCGTDVIVNALVMYWVTSRYSDHHDVTPTAPGLGSPSKTEDPEQTPTEPQRGSKFLFQLGRSRQNSPVEVKSMQITVTTERIEENGEVSIDESEYELQKVHSVLRKGSSEIREENPPPNSHS</sequence>
<dbReference type="PANTHER" id="PTHR38848">
    <property type="entry name" value="G-PROTEIN COUPLED RECEPTORS FAMILY 3 PROFILE DOMAIN-CONTAINING PROTEIN"/>
    <property type="match status" value="1"/>
</dbReference>
<dbReference type="AlphaFoldDB" id="A0A9P6HQD5"/>
<feature type="transmembrane region" description="Helical" evidence="2">
    <location>
        <begin position="53"/>
        <end position="75"/>
    </location>
</feature>
<evidence type="ECO:0008006" key="5">
    <source>
        <dbReference type="Google" id="ProtNLM"/>
    </source>
</evidence>
<gene>
    <name evidence="3" type="ORF">BJ322DRAFT_1030207</name>
</gene>
<keyword evidence="2" id="KW-0812">Transmembrane</keyword>
<feature type="transmembrane region" description="Helical" evidence="2">
    <location>
        <begin position="236"/>
        <end position="258"/>
    </location>
</feature>
<feature type="transmembrane region" description="Helical" evidence="2">
    <location>
        <begin position="128"/>
        <end position="151"/>
    </location>
</feature>
<keyword evidence="2" id="KW-0472">Membrane</keyword>
<protein>
    <recommendedName>
        <fullName evidence="5">Transmembrane protein</fullName>
    </recommendedName>
</protein>
<keyword evidence="2" id="KW-1133">Transmembrane helix</keyword>
<evidence type="ECO:0000313" key="4">
    <source>
        <dbReference type="Proteomes" id="UP000736335"/>
    </source>
</evidence>
<evidence type="ECO:0000256" key="2">
    <source>
        <dbReference type="SAM" id="Phobius"/>
    </source>
</evidence>
<accession>A0A9P6HQD5</accession>
<dbReference type="OrthoDB" id="3210850at2759"/>
<feature type="transmembrane region" description="Helical" evidence="2">
    <location>
        <begin position="87"/>
        <end position="107"/>
    </location>
</feature>